<dbReference type="InterPro" id="IPR043136">
    <property type="entry name" value="B30.2/SPRY_sf"/>
</dbReference>
<dbReference type="RefSeq" id="XP_029566270.1">
    <property type="nucleotide sequence ID" value="XM_029710410.1"/>
</dbReference>
<evidence type="ECO:0000259" key="7">
    <source>
        <dbReference type="PROSITE" id="PS50089"/>
    </source>
</evidence>
<evidence type="ECO:0000256" key="3">
    <source>
        <dbReference type="ARBA" id="ARBA00022771"/>
    </source>
</evidence>
<dbReference type="Ensembl" id="ENSSTUT00000044772.1">
    <property type="protein sequence ID" value="ENSSTUP00000042877.1"/>
    <property type="gene ID" value="ENSSTUG00000018138.1"/>
</dbReference>
<dbReference type="PRINTS" id="PR01407">
    <property type="entry name" value="BUTYPHLNCDUF"/>
</dbReference>
<dbReference type="PROSITE" id="PS50119">
    <property type="entry name" value="ZF_BBOX"/>
    <property type="match status" value="1"/>
</dbReference>
<dbReference type="PANTHER" id="PTHR24103">
    <property type="entry name" value="E3 UBIQUITIN-PROTEIN LIGASE TRIM"/>
    <property type="match status" value="1"/>
</dbReference>
<dbReference type="SUPFAM" id="SSF57850">
    <property type="entry name" value="RING/U-box"/>
    <property type="match status" value="1"/>
</dbReference>
<dbReference type="AlphaFoldDB" id="A0A673Z7L7"/>
<dbReference type="InterPro" id="IPR000315">
    <property type="entry name" value="Znf_B-box"/>
</dbReference>
<dbReference type="Gene3D" id="2.60.120.920">
    <property type="match status" value="1"/>
</dbReference>
<reference evidence="10" key="1">
    <citation type="submission" date="2025-08" db="UniProtKB">
        <authorList>
            <consortium name="Ensembl"/>
        </authorList>
    </citation>
    <scope>IDENTIFICATION</scope>
</reference>
<evidence type="ECO:0000259" key="9">
    <source>
        <dbReference type="PROSITE" id="PS50188"/>
    </source>
</evidence>
<keyword evidence="3 5" id="KW-0863">Zinc-finger</keyword>
<dbReference type="SMART" id="SM00336">
    <property type="entry name" value="BBOX"/>
    <property type="match status" value="1"/>
</dbReference>
<dbReference type="InterPro" id="IPR017907">
    <property type="entry name" value="Znf_RING_CS"/>
</dbReference>
<reference evidence="10" key="2">
    <citation type="submission" date="2025-09" db="UniProtKB">
        <authorList>
            <consortium name="Ensembl"/>
        </authorList>
    </citation>
    <scope>IDENTIFICATION</scope>
</reference>
<dbReference type="InterPro" id="IPR003879">
    <property type="entry name" value="Butyrophylin_SPRY"/>
</dbReference>
<evidence type="ECO:0000256" key="4">
    <source>
        <dbReference type="ARBA" id="ARBA00022833"/>
    </source>
</evidence>
<dbReference type="SUPFAM" id="SSF57845">
    <property type="entry name" value="B-box zinc-binding domain"/>
    <property type="match status" value="1"/>
</dbReference>
<keyword evidence="11" id="KW-1185">Reference proteome</keyword>
<dbReference type="GeneID" id="115160095"/>
<dbReference type="SUPFAM" id="SSF49899">
    <property type="entry name" value="Concanavalin A-like lectins/glucanases"/>
    <property type="match status" value="1"/>
</dbReference>
<evidence type="ECO:0000256" key="2">
    <source>
        <dbReference type="ARBA" id="ARBA00022723"/>
    </source>
</evidence>
<dbReference type="GO" id="GO:0008270">
    <property type="term" value="F:zinc ion binding"/>
    <property type="evidence" value="ECO:0007669"/>
    <property type="project" value="UniProtKB-KW"/>
</dbReference>
<dbReference type="PROSITE" id="PS00518">
    <property type="entry name" value="ZF_RING_1"/>
    <property type="match status" value="1"/>
</dbReference>
<dbReference type="Gene3D" id="3.30.40.10">
    <property type="entry name" value="Zinc/RING finger domain, C3HC4 (zinc finger)"/>
    <property type="match status" value="1"/>
</dbReference>
<dbReference type="InterPro" id="IPR003877">
    <property type="entry name" value="SPRY_dom"/>
</dbReference>
<dbReference type="OMA" id="CYDPFRE"/>
<dbReference type="GeneTree" id="ENSGT00970000193390"/>
<dbReference type="Pfam" id="PF00622">
    <property type="entry name" value="SPRY"/>
    <property type="match status" value="1"/>
</dbReference>
<gene>
    <name evidence="10" type="primary">LOC115160095</name>
</gene>
<dbReference type="PROSITE" id="PS50089">
    <property type="entry name" value="ZF_RING_2"/>
    <property type="match status" value="1"/>
</dbReference>
<dbReference type="RefSeq" id="XP_029566269.1">
    <property type="nucleotide sequence ID" value="XM_029710409.1"/>
</dbReference>
<dbReference type="OrthoDB" id="6105938at2759"/>
<accession>A0A673Z7L7</accession>
<dbReference type="InParanoid" id="A0A673Z7L7"/>
<proteinExistence type="inferred from homology"/>
<keyword evidence="4" id="KW-0862">Zinc</keyword>
<feature type="coiled-coil region" evidence="6">
    <location>
        <begin position="185"/>
        <end position="234"/>
    </location>
</feature>
<dbReference type="KEGG" id="stru:115160095"/>
<evidence type="ECO:0000256" key="6">
    <source>
        <dbReference type="SAM" id="Coils"/>
    </source>
</evidence>
<evidence type="ECO:0000313" key="10">
    <source>
        <dbReference type="Ensembl" id="ENSSTUP00000042877.1"/>
    </source>
</evidence>
<dbReference type="InterPro" id="IPR018957">
    <property type="entry name" value="Znf_C3HC4_RING-type"/>
</dbReference>
<protein>
    <submittedName>
        <fullName evidence="10">Tripartite motif-containing protein 35-like</fullName>
    </submittedName>
</protein>
<dbReference type="SMART" id="SM00184">
    <property type="entry name" value="RING"/>
    <property type="match status" value="1"/>
</dbReference>
<dbReference type="InterPro" id="IPR013320">
    <property type="entry name" value="ConA-like_dom_sf"/>
</dbReference>
<keyword evidence="2" id="KW-0479">Metal-binding</keyword>
<feature type="domain" description="RING-type" evidence="7">
    <location>
        <begin position="14"/>
        <end position="54"/>
    </location>
</feature>
<dbReference type="Pfam" id="PF00643">
    <property type="entry name" value="zf-B_box"/>
    <property type="match status" value="1"/>
</dbReference>
<comment type="similarity">
    <text evidence="1">Belongs to the TRIM/RBCC family.</text>
</comment>
<dbReference type="Proteomes" id="UP000472277">
    <property type="component" value="Chromosome 23"/>
</dbReference>
<dbReference type="InterPro" id="IPR013083">
    <property type="entry name" value="Znf_RING/FYVE/PHD"/>
</dbReference>
<dbReference type="Gene3D" id="3.30.160.60">
    <property type="entry name" value="Classic Zinc Finger"/>
    <property type="match status" value="1"/>
</dbReference>
<organism evidence="10 11">
    <name type="scientific">Salmo trutta</name>
    <name type="common">Brown trout</name>
    <dbReference type="NCBI Taxonomy" id="8032"/>
    <lineage>
        <taxon>Eukaryota</taxon>
        <taxon>Metazoa</taxon>
        <taxon>Chordata</taxon>
        <taxon>Craniata</taxon>
        <taxon>Vertebrata</taxon>
        <taxon>Euteleostomi</taxon>
        <taxon>Actinopterygii</taxon>
        <taxon>Neopterygii</taxon>
        <taxon>Teleostei</taxon>
        <taxon>Protacanthopterygii</taxon>
        <taxon>Salmoniformes</taxon>
        <taxon>Salmonidae</taxon>
        <taxon>Salmoninae</taxon>
        <taxon>Salmo</taxon>
    </lineage>
</organism>
<feature type="domain" description="B30.2/SPRY" evidence="9">
    <location>
        <begin position="274"/>
        <end position="479"/>
    </location>
</feature>
<dbReference type="InterPro" id="IPR001841">
    <property type="entry name" value="Znf_RING"/>
</dbReference>
<keyword evidence="6" id="KW-0175">Coiled coil</keyword>
<dbReference type="Pfam" id="PF00097">
    <property type="entry name" value="zf-C3HC4"/>
    <property type="match status" value="1"/>
</dbReference>
<dbReference type="PROSITE" id="PS50188">
    <property type="entry name" value="B302_SPRY"/>
    <property type="match status" value="1"/>
</dbReference>
<feature type="domain" description="B box-type" evidence="8">
    <location>
        <begin position="86"/>
        <end position="127"/>
    </location>
</feature>
<evidence type="ECO:0000256" key="1">
    <source>
        <dbReference type="ARBA" id="ARBA00008518"/>
    </source>
</evidence>
<dbReference type="InterPro" id="IPR001870">
    <property type="entry name" value="B30.2/SPRY"/>
</dbReference>
<evidence type="ECO:0000313" key="11">
    <source>
        <dbReference type="Proteomes" id="UP000472277"/>
    </source>
</evidence>
<evidence type="ECO:0000256" key="5">
    <source>
        <dbReference type="PROSITE-ProRule" id="PRU00024"/>
    </source>
</evidence>
<evidence type="ECO:0000259" key="8">
    <source>
        <dbReference type="PROSITE" id="PS50119"/>
    </source>
</evidence>
<name>A0A673Z7L7_SALTR</name>
<sequence>MACESTLPEEDLSCAVCCDIFKEPVLLSCSHSFCKACLQEFWKEKEWQECPVCRRRSSRSEPPNNRALKNLCEAFLQERRRRASAGSEVLCSLHGEKFKLFCLEHEQPICVVCRDSRKHKKHDCIPIDEAVQDLKEELKPTLKSLQDKLEVFQKVKLTCDKTAQHIKSQAEDTEITIKEQFEQVHQFLQKEEEAKIAALREEEEQKSQTMKVKIEEMSGQISSLSDTIKAIEKELEAEDISFLQNYNATMKRTQCPLPDPVRVSGALIDVAKHLGNLKFRIWEKMKEIVQYTPVVLDPNTVHSKLLCSMTWMGYDDCFVWGGEFQQRPDNPERLAQGWVMGSEGFTSGTHSWDIAIDDEYWFAGVATESINRSDPRDEVWGISHVDSFNTDYKEDFDYVYKVSCPNTETVYLPVRHNSRVKDRIRVQLDRDRGELSFYDIDNNTHIHTYTHAFTGRIFPIFSVRDGLRILPVRASNSGTAQLGLQENVW</sequence>
<dbReference type="InterPro" id="IPR050143">
    <property type="entry name" value="TRIM/RBCC"/>
</dbReference>